<comment type="caution">
    <text evidence="4">The sequence shown here is derived from an EMBL/GenBank/DDBJ whole genome shotgun (WGS) entry which is preliminary data.</text>
</comment>
<organism evidence="4 5">
    <name type="scientific">Manduca sexta</name>
    <name type="common">Tobacco hawkmoth</name>
    <name type="synonym">Tobacco hornworm</name>
    <dbReference type="NCBI Taxonomy" id="7130"/>
    <lineage>
        <taxon>Eukaryota</taxon>
        <taxon>Metazoa</taxon>
        <taxon>Ecdysozoa</taxon>
        <taxon>Arthropoda</taxon>
        <taxon>Hexapoda</taxon>
        <taxon>Insecta</taxon>
        <taxon>Pterygota</taxon>
        <taxon>Neoptera</taxon>
        <taxon>Endopterygota</taxon>
        <taxon>Lepidoptera</taxon>
        <taxon>Glossata</taxon>
        <taxon>Ditrysia</taxon>
        <taxon>Bombycoidea</taxon>
        <taxon>Sphingidae</taxon>
        <taxon>Sphinginae</taxon>
        <taxon>Sphingini</taxon>
        <taxon>Manduca</taxon>
    </lineage>
</organism>
<dbReference type="PANTHER" id="PTHR14024">
    <property type="entry name" value="PERILIPIN"/>
    <property type="match status" value="1"/>
</dbReference>
<keyword evidence="3" id="KW-0551">Lipid droplet</keyword>
<keyword evidence="5" id="KW-1185">Reference proteome</keyword>
<gene>
    <name evidence="4" type="ORF">O3G_MSEX001962</name>
</gene>
<evidence type="ECO:0000313" key="5">
    <source>
        <dbReference type="Proteomes" id="UP000791440"/>
    </source>
</evidence>
<reference evidence="4" key="1">
    <citation type="journal article" date="2016" name="Insect Biochem. Mol. Biol.">
        <title>Multifaceted biological insights from a draft genome sequence of the tobacco hornworm moth, Manduca sexta.</title>
        <authorList>
            <person name="Kanost M.R."/>
            <person name="Arrese E.L."/>
            <person name="Cao X."/>
            <person name="Chen Y.R."/>
            <person name="Chellapilla S."/>
            <person name="Goldsmith M.R."/>
            <person name="Grosse-Wilde E."/>
            <person name="Heckel D.G."/>
            <person name="Herndon N."/>
            <person name="Jiang H."/>
            <person name="Papanicolaou A."/>
            <person name="Qu J."/>
            <person name="Soulages J.L."/>
            <person name="Vogel H."/>
            <person name="Walters J."/>
            <person name="Waterhouse R.M."/>
            <person name="Ahn S.J."/>
            <person name="Almeida F.C."/>
            <person name="An C."/>
            <person name="Aqrawi P."/>
            <person name="Bretschneider A."/>
            <person name="Bryant W.B."/>
            <person name="Bucks S."/>
            <person name="Chao H."/>
            <person name="Chevignon G."/>
            <person name="Christen J.M."/>
            <person name="Clarke D.F."/>
            <person name="Dittmer N.T."/>
            <person name="Ferguson L.C.F."/>
            <person name="Garavelou S."/>
            <person name="Gordon K.H.J."/>
            <person name="Gunaratna R.T."/>
            <person name="Han Y."/>
            <person name="Hauser F."/>
            <person name="He Y."/>
            <person name="Heidel-Fischer H."/>
            <person name="Hirsh A."/>
            <person name="Hu Y."/>
            <person name="Jiang H."/>
            <person name="Kalra D."/>
            <person name="Klinner C."/>
            <person name="Konig C."/>
            <person name="Kovar C."/>
            <person name="Kroll A.R."/>
            <person name="Kuwar S.S."/>
            <person name="Lee S.L."/>
            <person name="Lehman R."/>
            <person name="Li K."/>
            <person name="Li Z."/>
            <person name="Liang H."/>
            <person name="Lovelace S."/>
            <person name="Lu Z."/>
            <person name="Mansfield J.H."/>
            <person name="McCulloch K.J."/>
            <person name="Mathew T."/>
            <person name="Morton B."/>
            <person name="Muzny D.M."/>
            <person name="Neunemann D."/>
            <person name="Ongeri F."/>
            <person name="Pauchet Y."/>
            <person name="Pu L.L."/>
            <person name="Pyrousis I."/>
            <person name="Rao X.J."/>
            <person name="Redding A."/>
            <person name="Roesel C."/>
            <person name="Sanchez-Gracia A."/>
            <person name="Schaack S."/>
            <person name="Shukla A."/>
            <person name="Tetreau G."/>
            <person name="Wang Y."/>
            <person name="Xiong G.H."/>
            <person name="Traut W."/>
            <person name="Walsh T.K."/>
            <person name="Worley K.C."/>
            <person name="Wu D."/>
            <person name="Wu W."/>
            <person name="Wu Y.Q."/>
            <person name="Zhang X."/>
            <person name="Zou Z."/>
            <person name="Zucker H."/>
            <person name="Briscoe A.D."/>
            <person name="Burmester T."/>
            <person name="Clem R.J."/>
            <person name="Feyereisen R."/>
            <person name="Grimmelikhuijzen C.J.P."/>
            <person name="Hamodrakas S.J."/>
            <person name="Hansson B.S."/>
            <person name="Huguet E."/>
            <person name="Jermiin L.S."/>
            <person name="Lan Q."/>
            <person name="Lehman H.K."/>
            <person name="Lorenzen M."/>
            <person name="Merzendorfer H."/>
            <person name="Michalopoulos I."/>
            <person name="Morton D.B."/>
            <person name="Muthukrishnan S."/>
            <person name="Oakeshott J.G."/>
            <person name="Palmer W."/>
            <person name="Park Y."/>
            <person name="Passarelli A.L."/>
            <person name="Rozas J."/>
            <person name="Schwartz L.M."/>
            <person name="Smith W."/>
            <person name="Southgate A."/>
            <person name="Vilcinskas A."/>
            <person name="Vogt R."/>
            <person name="Wang P."/>
            <person name="Werren J."/>
            <person name="Yu X.Q."/>
            <person name="Zhou J.J."/>
            <person name="Brown S.J."/>
            <person name="Scherer S.E."/>
            <person name="Richards S."/>
            <person name="Blissard G.W."/>
        </authorList>
    </citation>
    <scope>NUCLEOTIDE SEQUENCE</scope>
</reference>
<evidence type="ECO:0000256" key="3">
    <source>
        <dbReference type="ARBA" id="ARBA00022677"/>
    </source>
</evidence>
<protein>
    <recommendedName>
        <fullName evidence="6">Lipid storage droplets surface-binding protein 1</fullName>
    </recommendedName>
</protein>
<dbReference type="GO" id="GO:0010890">
    <property type="term" value="P:positive regulation of triglyceride storage"/>
    <property type="evidence" value="ECO:0007669"/>
    <property type="project" value="TreeGrafter"/>
</dbReference>
<dbReference type="EMBL" id="JH668288">
    <property type="protein sequence ID" value="KAG6441659.1"/>
    <property type="molecule type" value="Genomic_DNA"/>
</dbReference>
<evidence type="ECO:0000256" key="1">
    <source>
        <dbReference type="ARBA" id="ARBA00004502"/>
    </source>
</evidence>
<dbReference type="PANTHER" id="PTHR14024:SF49">
    <property type="entry name" value="LIPID STORAGE DROPLETS SURFACE-BINDING PROTEIN 1"/>
    <property type="match status" value="1"/>
</dbReference>
<dbReference type="GO" id="GO:0019915">
    <property type="term" value="P:lipid storage"/>
    <property type="evidence" value="ECO:0007669"/>
    <property type="project" value="TreeGrafter"/>
</dbReference>
<dbReference type="AlphaFoldDB" id="A0A921YMC7"/>
<comment type="similarity">
    <text evidence="2">Belongs to the perilipin family.</text>
</comment>
<dbReference type="GO" id="GO:0005811">
    <property type="term" value="C:lipid droplet"/>
    <property type="evidence" value="ECO:0007669"/>
    <property type="project" value="UniProtKB-SubCell"/>
</dbReference>
<reference evidence="4" key="2">
    <citation type="submission" date="2020-12" db="EMBL/GenBank/DDBJ databases">
        <authorList>
            <person name="Kanost M."/>
        </authorList>
    </citation>
    <scope>NUCLEOTIDE SEQUENCE</scope>
</reference>
<proteinExistence type="inferred from homology"/>
<comment type="subcellular location">
    <subcellularLocation>
        <location evidence="1">Lipid droplet</location>
    </subcellularLocation>
</comment>
<evidence type="ECO:0000313" key="4">
    <source>
        <dbReference type="EMBL" id="KAG6441659.1"/>
    </source>
</evidence>
<evidence type="ECO:0000256" key="2">
    <source>
        <dbReference type="ARBA" id="ARBA00006311"/>
    </source>
</evidence>
<dbReference type="Proteomes" id="UP000791440">
    <property type="component" value="Unassembled WGS sequence"/>
</dbReference>
<accession>A0A921YMC7</accession>
<dbReference type="InterPro" id="IPR004279">
    <property type="entry name" value="Perilipin"/>
</dbReference>
<name>A0A921YMC7_MANSE</name>
<evidence type="ECO:0008006" key="6">
    <source>
        <dbReference type="Google" id="ProtNLM"/>
    </source>
</evidence>
<sequence>MAFEYRAQITVTKMAGNGDVYKKCFNGTCTVGVNKKIKGSIAKKAEAYLHAVEKSQKHRVTRSQKPNMPRLEVVSRVAAIPIVESGIGVTEKLYFKIKESNPLFRWYLSFGEKSLATGLQLAMPAVQMLETPINQLDRFLCKSLDVVEKRVPSIYMPPQAMYSETRQYVLRRADSVKQLGEAVLDSRVTAATATALDRALTTADKYVDKYLPPDNQDAADGKRSNMVIIVTNADAVDGADGDSGRARAAQAVQHGARLRRKLQRRLTRQALAEAKALKEQIHVLVYVAELVATDPVLAWKKAKELYATLSQPEPENQARPATLEELVVLLSRETARKVVHLVNYTHTDLPRNVRQAMSIITKQLSATADAVMKSVPVETALSEVKGWRSKLQTLLEQLQSTSKVYLEHLAIFLAGNEEREKIAPRSAFGTRDALAAINGLN</sequence>
<dbReference type="GO" id="GO:0005829">
    <property type="term" value="C:cytosol"/>
    <property type="evidence" value="ECO:0007669"/>
    <property type="project" value="TreeGrafter"/>
</dbReference>
<dbReference type="Pfam" id="PF03036">
    <property type="entry name" value="Perilipin"/>
    <property type="match status" value="1"/>
</dbReference>